<gene>
    <name evidence="1" type="ORF">ADUPG1_004439</name>
</gene>
<proteinExistence type="predicted"/>
<sequence>MKVSRKGKWTMPKYLSFFILSLLIVLLGIASIQLWTPAEDTDQLYFTTAEREWLTDHPVIKVAIDPDFAPYEFYDGNTAQGIAMEYLEYIEFQYNIDFEITHFTSW</sequence>
<accession>A0ABQ5K0Z0</accession>
<name>A0ABQ5K0Z0_9EUKA</name>
<dbReference type="EMBL" id="BQXS01006602">
    <property type="protein sequence ID" value="GKT20901.1"/>
    <property type="molecule type" value="Genomic_DNA"/>
</dbReference>
<dbReference type="Gene3D" id="3.40.190.10">
    <property type="entry name" value="Periplasmic binding protein-like II"/>
    <property type="match status" value="1"/>
</dbReference>
<keyword evidence="2" id="KW-1185">Reference proteome</keyword>
<dbReference type="SUPFAM" id="SSF53850">
    <property type="entry name" value="Periplasmic binding protein-like II"/>
    <property type="match status" value="1"/>
</dbReference>
<comment type="caution">
    <text evidence="1">The sequence shown here is derived from an EMBL/GenBank/DDBJ whole genome shotgun (WGS) entry which is preliminary data.</text>
</comment>
<feature type="non-terminal residue" evidence="1">
    <location>
        <position position="106"/>
    </location>
</feature>
<reference evidence="1" key="1">
    <citation type="submission" date="2022-03" db="EMBL/GenBank/DDBJ databases">
        <title>Draft genome sequence of Aduncisulcus paluster, a free-living microaerophilic Fornicata.</title>
        <authorList>
            <person name="Yuyama I."/>
            <person name="Kume K."/>
            <person name="Tamura T."/>
            <person name="Inagaki Y."/>
            <person name="Hashimoto T."/>
        </authorList>
    </citation>
    <scope>NUCLEOTIDE SEQUENCE</scope>
    <source>
        <strain evidence="1">NY0171</strain>
    </source>
</reference>
<evidence type="ECO:0000313" key="2">
    <source>
        <dbReference type="Proteomes" id="UP001057375"/>
    </source>
</evidence>
<protein>
    <submittedName>
        <fullName evidence="1">Uncharacterized protein</fullName>
    </submittedName>
</protein>
<evidence type="ECO:0000313" key="1">
    <source>
        <dbReference type="EMBL" id="GKT20901.1"/>
    </source>
</evidence>
<dbReference type="Proteomes" id="UP001057375">
    <property type="component" value="Unassembled WGS sequence"/>
</dbReference>
<organism evidence="1 2">
    <name type="scientific">Aduncisulcus paluster</name>
    <dbReference type="NCBI Taxonomy" id="2918883"/>
    <lineage>
        <taxon>Eukaryota</taxon>
        <taxon>Metamonada</taxon>
        <taxon>Carpediemonas-like organisms</taxon>
        <taxon>Aduncisulcus</taxon>
    </lineage>
</organism>